<dbReference type="AlphaFoldDB" id="A0A1T0CWQ5"/>
<evidence type="ECO:0000256" key="2">
    <source>
        <dbReference type="SAM" id="SignalP"/>
    </source>
</evidence>
<sequence length="112" mass="12111">MKIKTLISAAALSFCSLSAMATVPSVQPVVNQAQPNSPAHAQTANKAGMRHDGVSRGQKGFERRGSTAQKHSDGKAQRSNAQSPRHTQAKQARFANTDSNRQGRSHFVWVED</sequence>
<gene>
    <name evidence="3" type="ORF">B0681_02510</name>
</gene>
<reference evidence="3 4" key="1">
    <citation type="submission" date="2017-02" db="EMBL/GenBank/DDBJ databases">
        <title>Draft genome sequence of Moraxella porci CCUG 54912T type strain.</title>
        <authorList>
            <person name="Salva-Serra F."/>
            <person name="Engstrom-Jakobsson H."/>
            <person name="Thorell K."/>
            <person name="Jaen-Luchoro D."/>
            <person name="Gonzales-Siles L."/>
            <person name="Karlsson R."/>
            <person name="Yazdan S."/>
            <person name="Boulund F."/>
            <person name="Johnning A."/>
            <person name="Engstrand L."/>
            <person name="Kristiansson E."/>
            <person name="Moore E."/>
        </authorList>
    </citation>
    <scope>NUCLEOTIDE SEQUENCE [LARGE SCALE GENOMIC DNA]</scope>
    <source>
        <strain evidence="3 4">CCUG 54912</strain>
    </source>
</reference>
<proteinExistence type="predicted"/>
<feature type="chain" id="PRO_5012910611" evidence="2">
    <location>
        <begin position="22"/>
        <end position="112"/>
    </location>
</feature>
<comment type="caution">
    <text evidence="3">The sequence shown here is derived from an EMBL/GenBank/DDBJ whole genome shotgun (WGS) entry which is preliminary data.</text>
</comment>
<feature type="region of interest" description="Disordered" evidence="1">
    <location>
        <begin position="31"/>
        <end position="112"/>
    </location>
</feature>
<dbReference type="Proteomes" id="UP000190683">
    <property type="component" value="Unassembled WGS sequence"/>
</dbReference>
<feature type="compositionally biased region" description="Polar residues" evidence="1">
    <location>
        <begin position="31"/>
        <end position="45"/>
    </location>
</feature>
<feature type="compositionally biased region" description="Polar residues" evidence="1">
    <location>
        <begin position="77"/>
        <end position="102"/>
    </location>
</feature>
<name>A0A1T0CWQ5_9GAMM</name>
<feature type="signal peptide" evidence="2">
    <location>
        <begin position="1"/>
        <end position="21"/>
    </location>
</feature>
<evidence type="ECO:0000313" key="3">
    <source>
        <dbReference type="EMBL" id="OOS26752.1"/>
    </source>
</evidence>
<keyword evidence="2" id="KW-0732">Signal</keyword>
<evidence type="ECO:0000313" key="4">
    <source>
        <dbReference type="Proteomes" id="UP000190683"/>
    </source>
</evidence>
<evidence type="ECO:0000256" key="1">
    <source>
        <dbReference type="SAM" id="MobiDB-lite"/>
    </source>
</evidence>
<organism evidence="3 4">
    <name type="scientific">Moraxella porci DSM 25326</name>
    <dbReference type="NCBI Taxonomy" id="573983"/>
    <lineage>
        <taxon>Bacteria</taxon>
        <taxon>Pseudomonadati</taxon>
        <taxon>Pseudomonadota</taxon>
        <taxon>Gammaproteobacteria</taxon>
        <taxon>Moraxellales</taxon>
        <taxon>Moraxellaceae</taxon>
        <taxon>Moraxella</taxon>
    </lineage>
</organism>
<protein>
    <submittedName>
        <fullName evidence="3">Uncharacterized protein</fullName>
    </submittedName>
</protein>
<feature type="compositionally biased region" description="Basic and acidic residues" evidence="1">
    <location>
        <begin position="49"/>
        <end position="76"/>
    </location>
</feature>
<accession>A0A1T0CWQ5</accession>
<dbReference type="EMBL" id="MUYV01000001">
    <property type="protein sequence ID" value="OOS26752.1"/>
    <property type="molecule type" value="Genomic_DNA"/>
</dbReference>
<keyword evidence="4" id="KW-1185">Reference proteome</keyword>
<dbReference type="RefSeq" id="WP_078317148.1">
    <property type="nucleotide sequence ID" value="NZ_MUYV01000001.1"/>
</dbReference>